<evidence type="ECO:0000256" key="1">
    <source>
        <dbReference type="SAM" id="MobiDB-lite"/>
    </source>
</evidence>
<name>A0AB33K4K3_9ACTN</name>
<evidence type="ECO:0008006" key="3">
    <source>
        <dbReference type="Google" id="ProtNLM"/>
    </source>
</evidence>
<evidence type="ECO:0000313" key="2">
    <source>
        <dbReference type="EMBL" id="BFP48623.1"/>
    </source>
</evidence>
<feature type="compositionally biased region" description="Gly residues" evidence="1">
    <location>
        <begin position="1"/>
        <end position="15"/>
    </location>
</feature>
<gene>
    <name evidence="2" type="ORF">KCMC57_49910</name>
</gene>
<organism evidence="2">
    <name type="scientific">Kitasatospora sp. CMC57</name>
    <dbReference type="NCBI Taxonomy" id="3231513"/>
    <lineage>
        <taxon>Bacteria</taxon>
        <taxon>Bacillati</taxon>
        <taxon>Actinomycetota</taxon>
        <taxon>Actinomycetes</taxon>
        <taxon>Kitasatosporales</taxon>
        <taxon>Streptomycetaceae</taxon>
        <taxon>Kitasatospora</taxon>
    </lineage>
</organism>
<reference evidence="2" key="1">
    <citation type="submission" date="2024-07" db="EMBL/GenBank/DDBJ databases">
        <title>Complete genome sequences of cellulolytic bacteria, Kitasatospora sp. CMC57 and Streptomyces sp. CMC78, isolated from Japanese agricultural soil.</title>
        <authorList>
            <person name="Hashimoto T."/>
            <person name="Ito M."/>
            <person name="Iwamoto M."/>
            <person name="Fukahori D."/>
            <person name="Shoda T."/>
            <person name="Sakoda M."/>
            <person name="Morohoshi T."/>
            <person name="Mitsuboshi M."/>
            <person name="Nishizawa T."/>
        </authorList>
    </citation>
    <scope>NUCLEOTIDE SEQUENCE</scope>
    <source>
        <strain evidence="2">CMC57</strain>
    </source>
</reference>
<proteinExistence type="predicted"/>
<feature type="region of interest" description="Disordered" evidence="1">
    <location>
        <begin position="1"/>
        <end position="33"/>
    </location>
</feature>
<accession>A0AB33K4K3</accession>
<sequence length="216" mass="22588">MSGGGRRSEGPGGSLGPVEAGPGTVPPAVAEAPRRRLTRRQLYALAGLLLAVATLTTLRGGPSRPPAGDPPPYPSRVTAFSYAGPDRDAVPGRRDFALRVIFAVSGAQPVDLLAVRQGYPGLTVAVRRGLPYSVMPGQSAPLEVEYAVEDCAAAPRDAGLPYLDVTLRNPRAIQTLSQILGDRYAADLSRNLHIACPDSDIRTSAPEDTSPDGGVR</sequence>
<dbReference type="AlphaFoldDB" id="A0AB33K4K3"/>
<protein>
    <recommendedName>
        <fullName evidence="3">Tat pathway signal sequence domain protein</fullName>
    </recommendedName>
</protein>
<dbReference type="EMBL" id="AP035881">
    <property type="protein sequence ID" value="BFP48623.1"/>
    <property type="molecule type" value="Genomic_DNA"/>
</dbReference>